<keyword evidence="5" id="KW-1185">Reference proteome</keyword>
<evidence type="ECO:0000256" key="2">
    <source>
        <dbReference type="SAM" id="MobiDB-lite"/>
    </source>
</evidence>
<dbReference type="InterPro" id="IPR021410">
    <property type="entry name" value="FAF"/>
</dbReference>
<evidence type="ECO:0000256" key="1">
    <source>
        <dbReference type="ARBA" id="ARBA00008690"/>
    </source>
</evidence>
<organism evidence="4 5">
    <name type="scientific">Kalanchoe fedtschenkoi</name>
    <name type="common">Lavender scallops</name>
    <name type="synonym">South American air plant</name>
    <dbReference type="NCBI Taxonomy" id="63787"/>
    <lineage>
        <taxon>Eukaryota</taxon>
        <taxon>Viridiplantae</taxon>
        <taxon>Streptophyta</taxon>
        <taxon>Embryophyta</taxon>
        <taxon>Tracheophyta</taxon>
        <taxon>Spermatophyta</taxon>
        <taxon>Magnoliopsida</taxon>
        <taxon>eudicotyledons</taxon>
        <taxon>Gunneridae</taxon>
        <taxon>Pentapetalae</taxon>
        <taxon>Saxifragales</taxon>
        <taxon>Crassulaceae</taxon>
        <taxon>Kalanchoe</taxon>
    </lineage>
</organism>
<feature type="region of interest" description="Disordered" evidence="2">
    <location>
        <begin position="63"/>
        <end position="92"/>
    </location>
</feature>
<feature type="compositionally biased region" description="Polar residues" evidence="2">
    <location>
        <begin position="138"/>
        <end position="152"/>
    </location>
</feature>
<dbReference type="Gramene" id="Kaladp0964s0036.1.v1.1">
    <property type="protein sequence ID" value="Kaladp0964s0036.1.v1.1.CDS.1"/>
    <property type="gene ID" value="Kaladp0964s0036.v1.1"/>
</dbReference>
<reference evidence="4" key="1">
    <citation type="submission" date="2021-01" db="UniProtKB">
        <authorList>
            <consortium name="EnsemblPlants"/>
        </authorList>
    </citation>
    <scope>IDENTIFICATION</scope>
</reference>
<sequence>MSSSLSNSLGLCASFAAAADEVTLTPLASQDADRAKPASLRRTLSADMPSKTWSVQAGLSTITSSGQFPNVDSSDEAVDGQQEDRDEQNRPSRMDIWASILSQKNDSLPPPYVHPLVRRSASALSGKSLEICTESLGSETGSDVFSSFSASETGDEDKEQADKQQQPLPVDEKLQPQAAGSEEIHVVKYNSCGYHNKKSYGPRSFPPPLPSLSRCDGASLHMHSRRENGRLILAAVSVPTQNNFHAQRQDGRLLLTFVNENKSGPQQVKQKDVDDRKEVFGRLVGEEEIKKDGVDEGEEDLEEVNTNKTNMKLSPPEVAASGVINVHRQTFVVNKLIRLTASRNTSIWTNKFNEVVKVELQAEEEATVPNSLTRSPRLTALIPPPPTQPSVTSAMAATFNAYEYRWRKKPSSATAAVFKTRLNEPPPPSSRPILNDNNMFIVTKTGKDSSKSNNGRLLTANFLVVKGNKGDEEEFIVPYFKGCKEPKRPVLLREPYCIATS</sequence>
<dbReference type="PANTHER" id="PTHR33155">
    <property type="entry name" value="FANTASTIC FOUR-LIKE PROTEIN (DUF3049)"/>
    <property type="match status" value="1"/>
</dbReference>
<proteinExistence type="inferred from homology"/>
<evidence type="ECO:0000313" key="5">
    <source>
        <dbReference type="Proteomes" id="UP000594263"/>
    </source>
</evidence>
<dbReference type="Proteomes" id="UP000594263">
    <property type="component" value="Unplaced"/>
</dbReference>
<feature type="region of interest" description="Disordered" evidence="2">
    <location>
        <begin position="138"/>
        <end position="170"/>
    </location>
</feature>
<evidence type="ECO:0000313" key="4">
    <source>
        <dbReference type="EnsemblPlants" id="Kaladp0964s0036.1.v1.1.CDS.1"/>
    </source>
</evidence>
<dbReference type="InterPro" id="IPR046431">
    <property type="entry name" value="FAF_dom"/>
</dbReference>
<feature type="compositionally biased region" description="Polar residues" evidence="2">
    <location>
        <begin position="63"/>
        <end position="72"/>
    </location>
</feature>
<name>A0A7N0VJE5_KALFE</name>
<dbReference type="OMA" id="CEGFASY"/>
<dbReference type="AlphaFoldDB" id="A0A7N0VJE5"/>
<dbReference type="EnsemblPlants" id="Kaladp0964s0036.1.v1.1">
    <property type="protein sequence ID" value="Kaladp0964s0036.1.v1.1.CDS.1"/>
    <property type="gene ID" value="Kaladp0964s0036.v1.1"/>
</dbReference>
<dbReference type="Pfam" id="PF11250">
    <property type="entry name" value="FAF"/>
    <property type="match status" value="1"/>
</dbReference>
<protein>
    <recommendedName>
        <fullName evidence="3">FAF domain-containing protein</fullName>
    </recommendedName>
</protein>
<dbReference type="PANTHER" id="PTHR33155:SF3">
    <property type="entry name" value="PROTEIN FAF-LIKE, CHLOROPLASTIC"/>
    <property type="match status" value="1"/>
</dbReference>
<comment type="similarity">
    <text evidence="1">Belongs to the fantastic four family.</text>
</comment>
<accession>A0A7N0VJE5</accession>
<evidence type="ECO:0000259" key="3">
    <source>
        <dbReference type="Pfam" id="PF11250"/>
    </source>
</evidence>
<feature type="domain" description="FAF" evidence="3">
    <location>
        <begin position="204"/>
        <end position="257"/>
    </location>
</feature>